<feature type="transmembrane region" description="Helical" evidence="5">
    <location>
        <begin position="6"/>
        <end position="31"/>
    </location>
</feature>
<sequence>MISQRVALEALLGLLQASALTTAILCVYIVYSVGWRYFRWRSWLPGVPGPANPSFFLGNWADFADEDLCDLFLKWSQKYGGMTKMSAFMGEKRLVVTDHVALRHILVSRPYAYPKGVDTARVLTSLMGAGLLVSEGDVHKRQRRAIEAGMSPASIKRLGPVFIFYARRLRHKLLQHVDKELRTARTKPAGTASDQGVLIDMLRASSRATLDVLGHAAFGLRLDCLEDTELIRPGFDKEPTWLDNEREKSASSSPLIRAYDQALQLASSNSQWRMLLDIAIMFFPSLVWIPIGTQSRTFGRAQKHLREQAEKVVEDAKADLDAASADADKLLRVEGGAGSSAATYRGERADLLASMMRANALSKQAARDASESHIPEAFLQARAAGDSGAKSGEKRQGSHSPSPVSPRSPFSRWSSVPESPMSLQKATLADEEVVAQVSTFMLAGFETTSTQLTWTLLYLAENSACQEKMREELRAKRTELGLSPVAGSWLGTEDIDTHTDAFGDLERELTIDELETLPYLDAVVREVLRLQPAVHTSSRVASEDDVIPVDPLASPNVPRSGVRVEKGLMLIIPLTAIGRDPELWGEDADKFRPERWIEARRSDGSWAMEGAKRWSRTGGVAFMMGPRACIGNRFAVSEMKALLSILTSTLHFEKGRRPVTPKRWLVTRPWDWTVDSEQAPLMVRRIQA</sequence>
<dbReference type="Proteomes" id="UP000054845">
    <property type="component" value="Unassembled WGS sequence"/>
</dbReference>
<protein>
    <submittedName>
        <fullName evidence="6">Cytochrome P450 CYP3/CYP5/CYP6/CYP9 subfamilies</fullName>
    </submittedName>
</protein>
<dbReference type="SUPFAM" id="SSF48264">
    <property type="entry name" value="Cytochrome P450"/>
    <property type="match status" value="1"/>
</dbReference>
<evidence type="ECO:0000313" key="6">
    <source>
        <dbReference type="EMBL" id="CEH17242.1"/>
    </source>
</evidence>
<dbReference type="Gene3D" id="1.10.630.10">
    <property type="entry name" value="Cytochrome P450"/>
    <property type="match status" value="1"/>
</dbReference>
<evidence type="ECO:0000256" key="1">
    <source>
        <dbReference type="ARBA" id="ARBA00010617"/>
    </source>
</evidence>
<feature type="coiled-coil region" evidence="3">
    <location>
        <begin position="306"/>
        <end position="333"/>
    </location>
</feature>
<dbReference type="AlphaFoldDB" id="A0A0N7LAQ5"/>
<evidence type="ECO:0000256" key="3">
    <source>
        <dbReference type="SAM" id="Coils"/>
    </source>
</evidence>
<evidence type="ECO:0000256" key="4">
    <source>
        <dbReference type="SAM" id="MobiDB-lite"/>
    </source>
</evidence>
<keyword evidence="5" id="KW-0812">Transmembrane</keyword>
<keyword evidence="5" id="KW-0472">Membrane</keyword>
<dbReference type="InterPro" id="IPR050121">
    <property type="entry name" value="Cytochrome_P450_monoxygenase"/>
</dbReference>
<dbReference type="EMBL" id="CCYA01000254">
    <property type="protein sequence ID" value="CEH17242.1"/>
    <property type="molecule type" value="Genomic_DNA"/>
</dbReference>
<dbReference type="PANTHER" id="PTHR24305">
    <property type="entry name" value="CYTOCHROME P450"/>
    <property type="match status" value="1"/>
</dbReference>
<feature type="compositionally biased region" description="Low complexity" evidence="4">
    <location>
        <begin position="398"/>
        <end position="417"/>
    </location>
</feature>
<dbReference type="GO" id="GO:0005506">
    <property type="term" value="F:iron ion binding"/>
    <property type="evidence" value="ECO:0007669"/>
    <property type="project" value="InterPro"/>
</dbReference>
<accession>A0A0N7LAQ5</accession>
<dbReference type="GO" id="GO:0016705">
    <property type="term" value="F:oxidoreductase activity, acting on paired donors, with incorporation or reduction of molecular oxygen"/>
    <property type="evidence" value="ECO:0007669"/>
    <property type="project" value="InterPro"/>
</dbReference>
<dbReference type="PRINTS" id="PR00385">
    <property type="entry name" value="P450"/>
</dbReference>
<evidence type="ECO:0000256" key="2">
    <source>
        <dbReference type="ARBA" id="ARBA00023002"/>
    </source>
</evidence>
<keyword evidence="3" id="KW-0175">Coiled coil</keyword>
<proteinExistence type="inferred from homology"/>
<keyword evidence="7" id="KW-1185">Reference proteome</keyword>
<dbReference type="Pfam" id="PF00067">
    <property type="entry name" value="p450"/>
    <property type="match status" value="3"/>
</dbReference>
<reference evidence="7" key="1">
    <citation type="submission" date="2014-09" db="EMBL/GenBank/DDBJ databases">
        <authorList>
            <person name="Sharma Rahul"/>
            <person name="Thines Marco"/>
        </authorList>
    </citation>
    <scope>NUCLEOTIDE SEQUENCE [LARGE SCALE GENOMIC DNA]</scope>
</reference>
<keyword evidence="5" id="KW-1133">Transmembrane helix</keyword>
<evidence type="ECO:0000313" key="7">
    <source>
        <dbReference type="Proteomes" id="UP000054845"/>
    </source>
</evidence>
<feature type="region of interest" description="Disordered" evidence="4">
    <location>
        <begin position="384"/>
        <end position="417"/>
    </location>
</feature>
<keyword evidence="2" id="KW-0560">Oxidoreductase</keyword>
<name>A0A0N7LAQ5_9BASI</name>
<evidence type="ECO:0000256" key="5">
    <source>
        <dbReference type="SAM" id="Phobius"/>
    </source>
</evidence>
<dbReference type="InterPro" id="IPR001128">
    <property type="entry name" value="Cyt_P450"/>
</dbReference>
<comment type="similarity">
    <text evidence="1">Belongs to the cytochrome P450 family.</text>
</comment>
<dbReference type="PANTHER" id="PTHR24305:SF166">
    <property type="entry name" value="CYTOCHROME P450 12A4, MITOCHONDRIAL-RELATED"/>
    <property type="match status" value="1"/>
</dbReference>
<dbReference type="STRING" id="401625.A0A0N7LAQ5"/>
<organism evidence="6 7">
    <name type="scientific">Ceraceosorus bombacis</name>
    <dbReference type="NCBI Taxonomy" id="401625"/>
    <lineage>
        <taxon>Eukaryota</taxon>
        <taxon>Fungi</taxon>
        <taxon>Dikarya</taxon>
        <taxon>Basidiomycota</taxon>
        <taxon>Ustilaginomycotina</taxon>
        <taxon>Exobasidiomycetes</taxon>
        <taxon>Ceraceosorales</taxon>
        <taxon>Ceraceosoraceae</taxon>
        <taxon>Ceraceosorus</taxon>
    </lineage>
</organism>
<dbReference type="InterPro" id="IPR036396">
    <property type="entry name" value="Cyt_P450_sf"/>
</dbReference>
<dbReference type="GO" id="GO:0004497">
    <property type="term" value="F:monooxygenase activity"/>
    <property type="evidence" value="ECO:0007669"/>
    <property type="project" value="InterPro"/>
</dbReference>
<dbReference type="GO" id="GO:0020037">
    <property type="term" value="F:heme binding"/>
    <property type="evidence" value="ECO:0007669"/>
    <property type="project" value="InterPro"/>
</dbReference>
<dbReference type="OrthoDB" id="1470350at2759"/>